<dbReference type="EMBL" id="FNJB01000008">
    <property type="protein sequence ID" value="SDP37039.1"/>
    <property type="molecule type" value="Genomic_DNA"/>
</dbReference>
<feature type="chain" id="PRO_5038567643" description="Zinc carboxypeptidase" evidence="15">
    <location>
        <begin position="28"/>
        <end position="558"/>
    </location>
</feature>
<evidence type="ECO:0000256" key="4">
    <source>
        <dbReference type="ARBA" id="ARBA00022670"/>
    </source>
</evidence>
<dbReference type="AlphaFoldDB" id="A0A1H0S672"/>
<accession>A0A1H0S672</accession>
<dbReference type="InterPro" id="IPR000834">
    <property type="entry name" value="Peptidase_M14"/>
</dbReference>
<evidence type="ECO:0000256" key="1">
    <source>
        <dbReference type="ARBA" id="ARBA00001947"/>
    </source>
</evidence>
<keyword evidence="4" id="KW-0645">Protease</keyword>
<evidence type="ECO:0000256" key="14">
    <source>
        <dbReference type="PROSITE-ProRule" id="PRU01379"/>
    </source>
</evidence>
<evidence type="ECO:0000256" key="10">
    <source>
        <dbReference type="ARBA" id="ARBA00050859"/>
    </source>
</evidence>
<evidence type="ECO:0000256" key="3">
    <source>
        <dbReference type="ARBA" id="ARBA00022645"/>
    </source>
</evidence>
<dbReference type="PANTHER" id="PTHR11705">
    <property type="entry name" value="PROTEASE FAMILY M14 CARBOXYPEPTIDASE A,B"/>
    <property type="match status" value="1"/>
</dbReference>
<keyword evidence="3" id="KW-0121">Carboxypeptidase</keyword>
<dbReference type="GO" id="GO:0004252">
    <property type="term" value="F:serine-type endopeptidase activity"/>
    <property type="evidence" value="ECO:0007669"/>
    <property type="project" value="InterPro"/>
</dbReference>
<evidence type="ECO:0000256" key="8">
    <source>
        <dbReference type="ARBA" id="ARBA00022833"/>
    </source>
</evidence>
<dbReference type="GO" id="GO:0005615">
    <property type="term" value="C:extracellular space"/>
    <property type="evidence" value="ECO:0007669"/>
    <property type="project" value="TreeGrafter"/>
</dbReference>
<feature type="domain" description="P/Homo B" evidence="16">
    <location>
        <begin position="439"/>
        <end position="558"/>
    </location>
</feature>
<evidence type="ECO:0000256" key="6">
    <source>
        <dbReference type="ARBA" id="ARBA00022729"/>
    </source>
</evidence>
<evidence type="ECO:0000313" key="18">
    <source>
        <dbReference type="EMBL" id="SDP37039.1"/>
    </source>
</evidence>
<dbReference type="PROSITE" id="PS52035">
    <property type="entry name" value="PEPTIDASE_M14"/>
    <property type="match status" value="1"/>
</dbReference>
<comment type="function">
    <text evidence="11">Carboxypeptidase that possesses the specificities of both mammalian Cpase A and B. Thus shows broad substrate specificity, being able to cleave Cbz-Gly-Leu, Cbz-Gly-Val, Cbz-Gly-Phe, Cbz-Gly-Lys and Bz-Gly-Arg in vitro.</text>
</comment>
<keyword evidence="5" id="KW-0479">Metal-binding</keyword>
<dbReference type="InterPro" id="IPR033810">
    <property type="entry name" value="Carboxypeptidase_T"/>
</dbReference>
<dbReference type="PRINTS" id="PR00765">
    <property type="entry name" value="CRBOXYPTASEA"/>
</dbReference>
<dbReference type="STRING" id="504798.SAMN05421871_105303"/>
<name>A0A1H0S672_9PSEU</name>
<dbReference type="SMART" id="SM00631">
    <property type="entry name" value="Zn_pept"/>
    <property type="match status" value="1"/>
</dbReference>
<dbReference type="Gene3D" id="3.40.630.10">
    <property type="entry name" value="Zn peptidases"/>
    <property type="match status" value="1"/>
</dbReference>
<evidence type="ECO:0000259" key="17">
    <source>
        <dbReference type="PROSITE" id="PS52035"/>
    </source>
</evidence>
<dbReference type="PROSITE" id="PS51829">
    <property type="entry name" value="P_HOMO_B"/>
    <property type="match status" value="1"/>
</dbReference>
<reference evidence="19" key="1">
    <citation type="submission" date="2016-10" db="EMBL/GenBank/DDBJ databases">
        <authorList>
            <person name="Varghese N."/>
            <person name="Submissions S."/>
        </authorList>
    </citation>
    <scope>NUCLEOTIDE SEQUENCE [LARGE SCALE GENOMIC DNA]</scope>
    <source>
        <strain evidence="19">IBRC-M 10655</strain>
    </source>
</reference>
<protein>
    <recommendedName>
        <fullName evidence="13">Zinc carboxypeptidase</fullName>
        <ecNumber evidence="12">3.4.17.18</ecNumber>
    </recommendedName>
</protein>
<dbReference type="Proteomes" id="UP000199651">
    <property type="component" value="Unassembled WGS sequence"/>
</dbReference>
<evidence type="ECO:0000313" key="19">
    <source>
        <dbReference type="Proteomes" id="UP000199651"/>
    </source>
</evidence>
<evidence type="ECO:0000256" key="7">
    <source>
        <dbReference type="ARBA" id="ARBA00022801"/>
    </source>
</evidence>
<sequence length="558" mass="60414">MNRKRLSVMVGALAAFAVIISMSGNPASGENAAAAQEARATAEYHVIGVKTSQQRSAIAATGAAVNGTEDSRLMITATPAEVAKIRSQGFKVESEAAPAVIQGTQGVQGTNDFPSSDANYHNYAEMTAVINSAVANYPNLITKQVIGKSYENRDLYALKISDNPTADENEPEVLFTHHQHAREHLTVEMAIYLIKTFTEGYATDAKVKSMVDTREIWILPDVNPDGGEFDISTGSYKSWRKNRQPNSGSSYVGTDMNRNWDYKWGCCGGSSGSTSSDTYRGTAPESAKEVKVLSDFVRSRVVGGKQQISTAIDFHTYSELVLWPFGWTNADTAEGLNAEEQKVFSTMGRAMAQTNGYTPEQSSDLYITDGSIDDYLWGVHKIWGYTFEMFPASASGGGFYPGDEVIARETSRNKAAVLYLLEYSDCPKRSIGLTCDGTTPPPTGNVFENTNNVNVPDAGAAVTSDITVTGQTGNAPATLKVDVDIKHTWRGDLVIDLVAPDGTAYRLKNSSGNDSADNVITSYTVNASTEVANGTWKLKVQDVARYDTGYIDSWKLTF</sequence>
<keyword evidence="7" id="KW-0378">Hydrolase</keyword>
<feature type="domain" description="Peptidase M14" evidence="17">
    <location>
        <begin position="119"/>
        <end position="424"/>
    </location>
</feature>
<dbReference type="InterPro" id="IPR057247">
    <property type="entry name" value="CARBOXYPEPT_ZN_2"/>
</dbReference>
<dbReference type="SUPFAM" id="SSF53187">
    <property type="entry name" value="Zn-dependent exopeptidases"/>
    <property type="match status" value="1"/>
</dbReference>
<evidence type="ECO:0000256" key="2">
    <source>
        <dbReference type="ARBA" id="ARBA00005988"/>
    </source>
</evidence>
<evidence type="ECO:0000259" key="16">
    <source>
        <dbReference type="PROSITE" id="PS51829"/>
    </source>
</evidence>
<evidence type="ECO:0000256" key="13">
    <source>
        <dbReference type="ARBA" id="ARBA00074273"/>
    </source>
</evidence>
<evidence type="ECO:0000256" key="12">
    <source>
        <dbReference type="ARBA" id="ARBA00066554"/>
    </source>
</evidence>
<organism evidence="18 19">
    <name type="scientific">Actinokineospora alba</name>
    <dbReference type="NCBI Taxonomy" id="504798"/>
    <lineage>
        <taxon>Bacteria</taxon>
        <taxon>Bacillati</taxon>
        <taxon>Actinomycetota</taxon>
        <taxon>Actinomycetes</taxon>
        <taxon>Pseudonocardiales</taxon>
        <taxon>Pseudonocardiaceae</taxon>
        <taxon>Actinokineospora</taxon>
    </lineage>
</organism>
<dbReference type="CDD" id="cd03859">
    <property type="entry name" value="M14_CPT"/>
    <property type="match status" value="1"/>
</dbReference>
<keyword evidence="6 15" id="KW-0732">Signal</keyword>
<dbReference type="SUPFAM" id="SSF49785">
    <property type="entry name" value="Galactose-binding domain-like"/>
    <property type="match status" value="1"/>
</dbReference>
<dbReference type="GO" id="GO:0008270">
    <property type="term" value="F:zinc ion binding"/>
    <property type="evidence" value="ECO:0007669"/>
    <property type="project" value="InterPro"/>
</dbReference>
<comment type="similarity">
    <text evidence="2 14">Belongs to the peptidase M14 family.</text>
</comment>
<dbReference type="RefSeq" id="WP_228770052.1">
    <property type="nucleotide sequence ID" value="NZ_FNDV01000005.1"/>
</dbReference>
<evidence type="ECO:0000256" key="9">
    <source>
        <dbReference type="ARBA" id="ARBA00023049"/>
    </source>
</evidence>
<dbReference type="InterPro" id="IPR002884">
    <property type="entry name" value="P_dom"/>
</dbReference>
<dbReference type="InterPro" id="IPR008979">
    <property type="entry name" value="Galactose-bd-like_sf"/>
</dbReference>
<evidence type="ECO:0000256" key="5">
    <source>
        <dbReference type="ARBA" id="ARBA00022723"/>
    </source>
</evidence>
<dbReference type="EC" id="3.4.17.18" evidence="12"/>
<comment type="catalytic activity">
    <reaction evidence="10">
        <text>Releases a C-terminal residue, which may be hydrophobic or positively charged.</text>
        <dbReference type="EC" id="3.4.17.18"/>
    </reaction>
</comment>
<dbReference type="Pfam" id="PF01483">
    <property type="entry name" value="P_proprotein"/>
    <property type="match status" value="1"/>
</dbReference>
<keyword evidence="8" id="KW-0862">Zinc</keyword>
<keyword evidence="9" id="KW-0482">Metalloprotease</keyword>
<dbReference type="FunFam" id="3.40.630.10:FF:000084">
    <property type="entry name" value="Carboxypeptidase B2"/>
    <property type="match status" value="1"/>
</dbReference>
<evidence type="ECO:0000256" key="11">
    <source>
        <dbReference type="ARBA" id="ARBA00055464"/>
    </source>
</evidence>
<evidence type="ECO:0000256" key="15">
    <source>
        <dbReference type="SAM" id="SignalP"/>
    </source>
</evidence>
<keyword evidence="19" id="KW-1185">Reference proteome</keyword>
<feature type="active site" description="Proton donor/acceptor" evidence="14">
    <location>
        <position position="388"/>
    </location>
</feature>
<comment type="cofactor">
    <cofactor evidence="1">
        <name>Zn(2+)</name>
        <dbReference type="ChEBI" id="CHEBI:29105"/>
    </cofactor>
</comment>
<dbReference type="GO" id="GO:0006508">
    <property type="term" value="P:proteolysis"/>
    <property type="evidence" value="ECO:0007669"/>
    <property type="project" value="UniProtKB-KW"/>
</dbReference>
<proteinExistence type="inferred from homology"/>
<dbReference type="Gene3D" id="2.60.120.260">
    <property type="entry name" value="Galactose-binding domain-like"/>
    <property type="match status" value="1"/>
</dbReference>
<dbReference type="PROSITE" id="PS00133">
    <property type="entry name" value="CARBOXYPEPT_ZN_2"/>
    <property type="match status" value="1"/>
</dbReference>
<dbReference type="PROSITE" id="PS00132">
    <property type="entry name" value="CARBOXYPEPT_ZN_1"/>
    <property type="match status" value="1"/>
</dbReference>
<dbReference type="GO" id="GO:0004181">
    <property type="term" value="F:metallocarboxypeptidase activity"/>
    <property type="evidence" value="ECO:0007669"/>
    <property type="project" value="InterPro"/>
</dbReference>
<gene>
    <name evidence="18" type="ORF">SAMN05192558_108292</name>
</gene>
<dbReference type="PANTHER" id="PTHR11705:SF143">
    <property type="entry name" value="SLL0236 PROTEIN"/>
    <property type="match status" value="1"/>
</dbReference>
<dbReference type="InterPro" id="IPR057246">
    <property type="entry name" value="CARBOXYPEPT_ZN_1"/>
</dbReference>
<feature type="signal peptide" evidence="15">
    <location>
        <begin position="1"/>
        <end position="27"/>
    </location>
</feature>
<dbReference type="FunFam" id="2.60.120.260:FF:000149">
    <property type="entry name" value="Leupeptin-inactivating enzyme 1"/>
    <property type="match status" value="1"/>
</dbReference>
<dbReference type="Pfam" id="PF00246">
    <property type="entry name" value="Peptidase_M14"/>
    <property type="match status" value="1"/>
</dbReference>